<keyword evidence="3" id="KW-1185">Reference proteome</keyword>
<feature type="transmembrane region" description="Helical" evidence="1">
    <location>
        <begin position="6"/>
        <end position="31"/>
    </location>
</feature>
<evidence type="ECO:0000313" key="2">
    <source>
        <dbReference type="EMBL" id="KAF3494961.1"/>
    </source>
</evidence>
<protein>
    <recommendedName>
        <fullName evidence="4">DUF4220 domain-containing protein</fullName>
    </recommendedName>
</protein>
<sequence>MVKIEVMWIADPLLCAVIVQLMGICWAISLVRQLEFLLKKNNKMPIDKHLSIQDRRLRYHPEDLDVFNLENLLYNRGDEAYGEFHSSIQNLLFQFVYLAIIAILEPMPNPVERTFTPQPLPSWVALSPMMDITCLLLELLVIVMASSSIQCQDSYGPDFADNGYSLIYADLVTEYVEMTVGEDTAYY</sequence>
<gene>
    <name evidence="2" type="ORF">DY000_02057864</name>
</gene>
<organism evidence="2 3">
    <name type="scientific">Brassica cretica</name>
    <name type="common">Mustard</name>
    <dbReference type="NCBI Taxonomy" id="69181"/>
    <lineage>
        <taxon>Eukaryota</taxon>
        <taxon>Viridiplantae</taxon>
        <taxon>Streptophyta</taxon>
        <taxon>Embryophyta</taxon>
        <taxon>Tracheophyta</taxon>
        <taxon>Spermatophyta</taxon>
        <taxon>Magnoliopsida</taxon>
        <taxon>eudicotyledons</taxon>
        <taxon>Gunneridae</taxon>
        <taxon>Pentapetalae</taxon>
        <taxon>rosids</taxon>
        <taxon>malvids</taxon>
        <taxon>Brassicales</taxon>
        <taxon>Brassicaceae</taxon>
        <taxon>Brassiceae</taxon>
        <taxon>Brassica</taxon>
    </lineage>
</organism>
<reference evidence="2 3" key="1">
    <citation type="journal article" date="2020" name="BMC Genomics">
        <title>Intraspecific diversification of the crop wild relative Brassica cretica Lam. using demographic model selection.</title>
        <authorList>
            <person name="Kioukis A."/>
            <person name="Michalopoulou V.A."/>
            <person name="Briers L."/>
            <person name="Pirintsos S."/>
            <person name="Studholme D.J."/>
            <person name="Pavlidis P."/>
            <person name="Sarris P.F."/>
        </authorList>
    </citation>
    <scope>NUCLEOTIDE SEQUENCE [LARGE SCALE GENOMIC DNA]</scope>
    <source>
        <strain evidence="3">cv. PFS-1207/04</strain>
    </source>
</reference>
<dbReference type="EMBL" id="QGKV02002055">
    <property type="protein sequence ID" value="KAF3494961.1"/>
    <property type="molecule type" value="Genomic_DNA"/>
</dbReference>
<dbReference type="Proteomes" id="UP000266723">
    <property type="component" value="Unassembled WGS sequence"/>
</dbReference>
<name>A0ABQ7ABE4_BRACR</name>
<evidence type="ECO:0008006" key="4">
    <source>
        <dbReference type="Google" id="ProtNLM"/>
    </source>
</evidence>
<keyword evidence="1" id="KW-1133">Transmembrane helix</keyword>
<accession>A0ABQ7ABE4</accession>
<keyword evidence="1" id="KW-0472">Membrane</keyword>
<evidence type="ECO:0000256" key="1">
    <source>
        <dbReference type="SAM" id="Phobius"/>
    </source>
</evidence>
<keyword evidence="1" id="KW-0812">Transmembrane</keyword>
<evidence type="ECO:0000313" key="3">
    <source>
        <dbReference type="Proteomes" id="UP000266723"/>
    </source>
</evidence>
<comment type="caution">
    <text evidence="2">The sequence shown here is derived from an EMBL/GenBank/DDBJ whole genome shotgun (WGS) entry which is preliminary data.</text>
</comment>
<proteinExistence type="predicted"/>